<name>A0A4R3L481_9GAMM</name>
<dbReference type="InterPro" id="IPR023393">
    <property type="entry name" value="START-like_dom_sf"/>
</dbReference>
<gene>
    <name evidence="3" type="ORF">EDC25_12716</name>
</gene>
<evidence type="ECO:0000313" key="4">
    <source>
        <dbReference type="Proteomes" id="UP000294599"/>
    </source>
</evidence>
<reference evidence="3 4" key="1">
    <citation type="submission" date="2019-03" db="EMBL/GenBank/DDBJ databases">
        <title>Genomic Encyclopedia of Type Strains, Phase IV (KMG-IV): sequencing the most valuable type-strain genomes for metagenomic binning, comparative biology and taxonomic classification.</title>
        <authorList>
            <person name="Goeker M."/>
        </authorList>
    </citation>
    <scope>NUCLEOTIDE SEQUENCE [LARGE SCALE GENOMIC DNA]</scope>
    <source>
        <strain evidence="3 4">DSM 21944</strain>
    </source>
</reference>
<feature type="domain" description="Activator of Hsp90 ATPase homologue 1/2-like C-terminal" evidence="2">
    <location>
        <begin position="12"/>
        <end position="142"/>
    </location>
</feature>
<comment type="similarity">
    <text evidence="1">Belongs to the AHA1 family.</text>
</comment>
<dbReference type="OrthoDB" id="9786557at2"/>
<protein>
    <submittedName>
        <fullName evidence="3">Uncharacterized protein YndB with AHSA1/START domain</fullName>
    </submittedName>
</protein>
<dbReference type="Proteomes" id="UP000294599">
    <property type="component" value="Unassembled WGS sequence"/>
</dbReference>
<comment type="caution">
    <text evidence="3">The sequence shown here is derived from an EMBL/GenBank/DDBJ whole genome shotgun (WGS) entry which is preliminary data.</text>
</comment>
<evidence type="ECO:0000259" key="2">
    <source>
        <dbReference type="Pfam" id="PF08327"/>
    </source>
</evidence>
<sequence>MTHTIHLHRVLRAPPERVYRAFLDPAAMVKWSPPHGFTGTVHHSDVRVGGSYRMSFTNFATGTTHAFGGTYRELVEGERIRYDDAFEDPALSGTMDVTVELRAVANGTDLVITQRGVPEVVPAEACYLGWQESLNLLAALVESEIPDGA</sequence>
<dbReference type="Pfam" id="PF08327">
    <property type="entry name" value="AHSA1"/>
    <property type="match status" value="1"/>
</dbReference>
<dbReference type="EMBL" id="SMAF01000027">
    <property type="protein sequence ID" value="TCS93520.1"/>
    <property type="molecule type" value="Genomic_DNA"/>
</dbReference>
<evidence type="ECO:0000256" key="1">
    <source>
        <dbReference type="ARBA" id="ARBA00006817"/>
    </source>
</evidence>
<accession>A0A4R3L481</accession>
<dbReference type="InterPro" id="IPR013538">
    <property type="entry name" value="ASHA1/2-like_C"/>
</dbReference>
<dbReference type="CDD" id="cd08895">
    <property type="entry name" value="SRPBCC_CalC_Aha1-like_2"/>
    <property type="match status" value="1"/>
</dbReference>
<evidence type="ECO:0000313" key="3">
    <source>
        <dbReference type="EMBL" id="TCS93520.1"/>
    </source>
</evidence>
<keyword evidence="4" id="KW-1185">Reference proteome</keyword>
<proteinExistence type="inferred from homology"/>
<dbReference type="RefSeq" id="WP_132577625.1">
    <property type="nucleotide sequence ID" value="NZ_JBHLWF010000032.1"/>
</dbReference>
<dbReference type="SUPFAM" id="SSF55961">
    <property type="entry name" value="Bet v1-like"/>
    <property type="match status" value="1"/>
</dbReference>
<organism evidence="3 4">
    <name type="scientific">Pseudofulvimonas gallinarii</name>
    <dbReference type="NCBI Taxonomy" id="634155"/>
    <lineage>
        <taxon>Bacteria</taxon>
        <taxon>Pseudomonadati</taxon>
        <taxon>Pseudomonadota</taxon>
        <taxon>Gammaproteobacteria</taxon>
        <taxon>Lysobacterales</taxon>
        <taxon>Rhodanobacteraceae</taxon>
        <taxon>Pseudofulvimonas</taxon>
    </lineage>
</organism>
<dbReference type="Gene3D" id="3.30.530.20">
    <property type="match status" value="1"/>
</dbReference>
<dbReference type="AlphaFoldDB" id="A0A4R3L481"/>